<comment type="similarity">
    <text evidence="3">Belongs to the PurU family.</text>
</comment>
<evidence type="ECO:0000256" key="3">
    <source>
        <dbReference type="HAMAP-Rule" id="MF_01927"/>
    </source>
</evidence>
<keyword evidence="3" id="KW-0658">Purine biosynthesis</keyword>
<feature type="coiled-coil region" evidence="5">
    <location>
        <begin position="66"/>
        <end position="93"/>
    </location>
</feature>
<dbReference type="PIRSF" id="PIRSF036480">
    <property type="entry name" value="FormyFH4_hydr"/>
    <property type="match status" value="1"/>
</dbReference>
<organism evidence="7 8">
    <name type="scientific">Oceanobacillus kimchii</name>
    <dbReference type="NCBI Taxonomy" id="746691"/>
    <lineage>
        <taxon>Bacteria</taxon>
        <taxon>Bacillati</taxon>
        <taxon>Bacillota</taxon>
        <taxon>Bacilli</taxon>
        <taxon>Bacillales</taxon>
        <taxon>Bacillaceae</taxon>
        <taxon>Oceanobacillus</taxon>
    </lineage>
</organism>
<keyword evidence="8" id="KW-1185">Reference proteome</keyword>
<reference evidence="7 8" key="1">
    <citation type="submission" date="2023-02" db="EMBL/GenBank/DDBJ databases">
        <title>Oceanobacillus kimchii IFOP_LL358 isolated form Alexandrium catenella lab strain.</title>
        <authorList>
            <person name="Gajardo G."/>
            <person name="Ueki S."/>
            <person name="Maruyama F."/>
        </authorList>
    </citation>
    <scope>NUCLEOTIDE SEQUENCE [LARGE SCALE GENOMIC DNA]</scope>
    <source>
        <strain evidence="7 8">IFOP_LL358</strain>
    </source>
</reference>
<comment type="caution">
    <text evidence="7">The sequence shown here is derived from an EMBL/GenBank/DDBJ whole genome shotgun (WGS) entry which is preliminary data.</text>
</comment>
<evidence type="ECO:0000256" key="4">
    <source>
        <dbReference type="NCBIfam" id="TIGR00655"/>
    </source>
</evidence>
<dbReference type="HAMAP" id="MF_01927">
    <property type="entry name" value="PurU"/>
    <property type="match status" value="1"/>
</dbReference>
<dbReference type="PRINTS" id="PR01575">
    <property type="entry name" value="FFH4HYDRLASE"/>
</dbReference>
<dbReference type="PANTHER" id="PTHR42706">
    <property type="entry name" value="FORMYLTETRAHYDROFOLATE DEFORMYLASE"/>
    <property type="match status" value="1"/>
</dbReference>
<dbReference type="NCBIfam" id="NF004684">
    <property type="entry name" value="PRK06027.1"/>
    <property type="match status" value="1"/>
</dbReference>
<dbReference type="EC" id="3.5.1.10" evidence="3 4"/>
<dbReference type="PROSITE" id="PS51671">
    <property type="entry name" value="ACT"/>
    <property type="match status" value="1"/>
</dbReference>
<dbReference type="SUPFAM" id="SSF55021">
    <property type="entry name" value="ACT-like"/>
    <property type="match status" value="1"/>
</dbReference>
<evidence type="ECO:0000256" key="5">
    <source>
        <dbReference type="SAM" id="Coils"/>
    </source>
</evidence>
<dbReference type="CDD" id="cd04875">
    <property type="entry name" value="ACT_F4HF-DF"/>
    <property type="match status" value="1"/>
</dbReference>
<comment type="catalytic activity">
    <reaction evidence="3">
        <text>(6R)-10-formyltetrahydrofolate + H2O = (6S)-5,6,7,8-tetrahydrofolate + formate + H(+)</text>
        <dbReference type="Rhea" id="RHEA:19833"/>
        <dbReference type="ChEBI" id="CHEBI:15377"/>
        <dbReference type="ChEBI" id="CHEBI:15378"/>
        <dbReference type="ChEBI" id="CHEBI:15740"/>
        <dbReference type="ChEBI" id="CHEBI:57453"/>
        <dbReference type="ChEBI" id="CHEBI:195366"/>
        <dbReference type="EC" id="3.5.1.10"/>
    </reaction>
</comment>
<comment type="function">
    <text evidence="3">Catalyzes the hydrolysis of 10-formyltetrahydrofolate (formyl-FH4) to formate and tetrahydrofolate (FH4).</text>
</comment>
<dbReference type="InterPro" id="IPR045865">
    <property type="entry name" value="ACT-like_dom_sf"/>
</dbReference>
<dbReference type="InterPro" id="IPR002376">
    <property type="entry name" value="Formyl_transf_N"/>
</dbReference>
<dbReference type="Gene3D" id="3.30.70.260">
    <property type="match status" value="1"/>
</dbReference>
<dbReference type="InterPro" id="IPR004810">
    <property type="entry name" value="PurU"/>
</dbReference>
<evidence type="ECO:0000256" key="1">
    <source>
        <dbReference type="ARBA" id="ARBA00022563"/>
    </source>
</evidence>
<dbReference type="SUPFAM" id="SSF53328">
    <property type="entry name" value="Formyltransferase"/>
    <property type="match status" value="1"/>
</dbReference>
<evidence type="ECO:0000313" key="7">
    <source>
        <dbReference type="EMBL" id="GLO67347.1"/>
    </source>
</evidence>
<keyword evidence="2 3" id="KW-0378">Hydrolase</keyword>
<dbReference type="CDD" id="cd08648">
    <property type="entry name" value="FMT_core_Formyl-FH4-Hydrolase_C"/>
    <property type="match status" value="1"/>
</dbReference>
<dbReference type="InterPro" id="IPR002912">
    <property type="entry name" value="ACT_dom"/>
</dbReference>
<dbReference type="Gene3D" id="3.40.50.170">
    <property type="entry name" value="Formyl transferase, N-terminal domain"/>
    <property type="match status" value="1"/>
</dbReference>
<dbReference type="InterPro" id="IPR044074">
    <property type="entry name" value="PurU_ACT"/>
</dbReference>
<dbReference type="EMBL" id="BSKO01000001">
    <property type="protein sequence ID" value="GLO67347.1"/>
    <property type="molecule type" value="Genomic_DNA"/>
</dbReference>
<proteinExistence type="inferred from homology"/>
<name>A0ABQ5TRF6_9BACI</name>
<dbReference type="NCBIfam" id="TIGR00655">
    <property type="entry name" value="PurU"/>
    <property type="match status" value="1"/>
</dbReference>
<comment type="pathway">
    <text evidence="3">Purine metabolism; IMP biosynthesis via de novo pathway; formate from 10-formyl-5,6,7,8-tetrahydrofolate: step 1/1.</text>
</comment>
<dbReference type="Pfam" id="PF00551">
    <property type="entry name" value="Formyl_trans_N"/>
    <property type="match status" value="1"/>
</dbReference>
<evidence type="ECO:0000259" key="6">
    <source>
        <dbReference type="PROSITE" id="PS51671"/>
    </source>
</evidence>
<evidence type="ECO:0000313" key="8">
    <source>
        <dbReference type="Proteomes" id="UP001275436"/>
    </source>
</evidence>
<keyword evidence="1 3" id="KW-0554">One-carbon metabolism</keyword>
<protein>
    <recommendedName>
        <fullName evidence="3 4">Formyltetrahydrofolate deformylase</fullName>
        <ecNumber evidence="3 4">3.5.1.10</ecNumber>
    </recommendedName>
    <alternativeName>
        <fullName evidence="3">Formyl-FH(4) hydrolase</fullName>
    </alternativeName>
</protein>
<feature type="active site" evidence="3">
    <location>
        <position position="247"/>
    </location>
</feature>
<keyword evidence="5" id="KW-0175">Coiled coil</keyword>
<dbReference type="Pfam" id="PF01842">
    <property type="entry name" value="ACT"/>
    <property type="match status" value="1"/>
</dbReference>
<dbReference type="Proteomes" id="UP001275436">
    <property type="component" value="Unassembled WGS sequence"/>
</dbReference>
<feature type="domain" description="ACT" evidence="6">
    <location>
        <begin position="24"/>
        <end position="101"/>
    </location>
</feature>
<dbReference type="PANTHER" id="PTHR42706:SF1">
    <property type="entry name" value="FORMYLTETRAHYDROFOLATE DEFORMYLASE 2, MITOCHONDRIAL"/>
    <property type="match status" value="1"/>
</dbReference>
<sequence length="303" mass="35471">MIHMYRYSENKLDTFQERYKDRARLLIKCPDKQGIVAAVSTFLHEQGANIVASNQYTVDPEGGEFFMRLEFEIKGLSEQVEQLKEKFQFVAERMEMEWRIAMMSEFKNVAIFVSKEPHCLLELLWEWQSGDLLANIKVVISNHETAREMVEAAGIPFYHVPVTKGQKKEAEEKQNEILKKYDIEMIILARYMQILSPHFVEKYENKIINIHHSFLPAFIGAKPYERAYDRGVKMIGATSHYVTNDLDEGPIIEQDIDRVNHEQNAADLKKIGQSIERRVLSRAVKWHLEDRILVHENKTIIFE</sequence>
<accession>A0ABQ5TRF6</accession>
<dbReference type="InterPro" id="IPR036477">
    <property type="entry name" value="Formyl_transf_N_sf"/>
</dbReference>
<dbReference type="InterPro" id="IPR041729">
    <property type="entry name" value="Formyl-FH4-Hydrolase_C"/>
</dbReference>
<evidence type="ECO:0000256" key="2">
    <source>
        <dbReference type="ARBA" id="ARBA00022801"/>
    </source>
</evidence>
<gene>
    <name evidence="3 7" type="primary">purU</name>
    <name evidence="7" type="ORF">MACH08_31310</name>
</gene>